<sequence length="257" mass="29506">MPRTNFKNKPATNNKYTDESLNKAINEIKNKKLSIYQAAIRFNIPYSTLHDRTHEKYKRPACGSGLTPWVPKEGVKVLTEPQVLKKLEEEELSKKEKKRKKSDKATSNDPAPNVDLVVEPNMSFIVSCVNKNLVPIKKINLNGFRVKDALTGHVLNVYLKSLIRKVIHNTWIRYSSCSSMDPIQEWYCDCKAGSRVFGACSHVTSVIWYLSFARENPKKIVSNKSKIFYNFCFDCSKQDNFENDDTILNDDDISETE</sequence>
<dbReference type="Proteomes" id="UP000276133">
    <property type="component" value="Unassembled WGS sequence"/>
</dbReference>
<evidence type="ECO:0000256" key="1">
    <source>
        <dbReference type="SAM" id="MobiDB-lite"/>
    </source>
</evidence>
<reference evidence="3 4" key="1">
    <citation type="journal article" date="2018" name="Sci. Rep.">
        <title>Genomic signatures of local adaptation to the degree of environmental predictability in rotifers.</title>
        <authorList>
            <person name="Franch-Gras L."/>
            <person name="Hahn C."/>
            <person name="Garcia-Roger E.M."/>
            <person name="Carmona M.J."/>
            <person name="Serra M."/>
            <person name="Gomez A."/>
        </authorList>
    </citation>
    <scope>NUCLEOTIDE SEQUENCE [LARGE SCALE GENOMIC DNA]</scope>
    <source>
        <strain evidence="3">HYR1</strain>
    </source>
</reference>
<organism evidence="3 4">
    <name type="scientific">Brachionus plicatilis</name>
    <name type="common">Marine rotifer</name>
    <name type="synonym">Brachionus muelleri</name>
    <dbReference type="NCBI Taxonomy" id="10195"/>
    <lineage>
        <taxon>Eukaryota</taxon>
        <taxon>Metazoa</taxon>
        <taxon>Spiralia</taxon>
        <taxon>Gnathifera</taxon>
        <taxon>Rotifera</taxon>
        <taxon>Eurotatoria</taxon>
        <taxon>Monogononta</taxon>
        <taxon>Pseudotrocha</taxon>
        <taxon>Ploima</taxon>
        <taxon>Brachionidae</taxon>
        <taxon>Brachionus</taxon>
    </lineage>
</organism>
<dbReference type="Gene3D" id="1.10.10.60">
    <property type="entry name" value="Homeodomain-like"/>
    <property type="match status" value="1"/>
</dbReference>
<dbReference type="EMBL" id="REGN01003317">
    <property type="protein sequence ID" value="RNA23269.1"/>
    <property type="molecule type" value="Genomic_DNA"/>
</dbReference>
<accession>A0A3M7RIF9</accession>
<dbReference type="SUPFAM" id="SSF46689">
    <property type="entry name" value="Homeodomain-like"/>
    <property type="match status" value="1"/>
</dbReference>
<dbReference type="InterPro" id="IPR009057">
    <property type="entry name" value="Homeodomain-like_sf"/>
</dbReference>
<evidence type="ECO:0000313" key="4">
    <source>
        <dbReference type="Proteomes" id="UP000276133"/>
    </source>
</evidence>
<protein>
    <submittedName>
        <fullName evidence="3">Vacuolar sorting-associated 13c</fullName>
    </submittedName>
</protein>
<dbReference type="InterPro" id="IPR007889">
    <property type="entry name" value="HTH_Psq"/>
</dbReference>
<comment type="caution">
    <text evidence="3">The sequence shown here is derived from an EMBL/GenBank/DDBJ whole genome shotgun (WGS) entry which is preliminary data.</text>
</comment>
<evidence type="ECO:0000313" key="3">
    <source>
        <dbReference type="EMBL" id="RNA23269.1"/>
    </source>
</evidence>
<dbReference type="GO" id="GO:0003677">
    <property type="term" value="F:DNA binding"/>
    <property type="evidence" value="ECO:0007669"/>
    <property type="project" value="InterPro"/>
</dbReference>
<dbReference type="AlphaFoldDB" id="A0A3M7RIF9"/>
<feature type="region of interest" description="Disordered" evidence="1">
    <location>
        <begin position="91"/>
        <end position="113"/>
    </location>
</feature>
<keyword evidence="4" id="KW-1185">Reference proteome</keyword>
<evidence type="ECO:0000259" key="2">
    <source>
        <dbReference type="Pfam" id="PF05225"/>
    </source>
</evidence>
<dbReference type="Pfam" id="PF05225">
    <property type="entry name" value="HTH_psq"/>
    <property type="match status" value="1"/>
</dbReference>
<proteinExistence type="predicted"/>
<name>A0A3M7RIF9_BRAPC</name>
<feature type="domain" description="HTH psq-type" evidence="2">
    <location>
        <begin position="17"/>
        <end position="57"/>
    </location>
</feature>
<dbReference type="OrthoDB" id="6763548at2759"/>
<gene>
    <name evidence="3" type="ORF">BpHYR1_033068</name>
</gene>